<sequence length="245" mass="27587">MAAAVIHRSMAALNPNAKEFIPLAKYVSSEHQTIINDLQLSLLAAEFPKFAVKSMAEVLYANDGDLMLTRHMLKEEEAIPWLQTGDAVASLYADMRKEAEDHALARDAYFEQARQANDVGNKVLAHQLIAKGSWHNEQMKDAHTKAAEAIFQQRNPPASRQRHPTLLDLHGLHVNEAILIVKRELAAIKNKYTKSKRKQIFLCVGTGHHSRTGHARLPSAIARYLLEEEHLYFTEARPGMLRIIS</sequence>
<proteinExistence type="predicted"/>
<evidence type="ECO:0000313" key="1">
    <source>
        <dbReference type="EMBL" id="KAJ7566793.1"/>
    </source>
</evidence>
<comment type="caution">
    <text evidence="1">The sequence shown here is derived from an EMBL/GenBank/DDBJ whole genome shotgun (WGS) entry which is preliminary data.</text>
</comment>
<reference evidence="2" key="1">
    <citation type="journal article" date="2024" name="Proc. Natl. Acad. Sci. U.S.A.">
        <title>Extraordinary preservation of gene collinearity over three hundred million years revealed in homosporous lycophytes.</title>
        <authorList>
            <person name="Li C."/>
            <person name="Wickell D."/>
            <person name="Kuo L.Y."/>
            <person name="Chen X."/>
            <person name="Nie B."/>
            <person name="Liao X."/>
            <person name="Peng D."/>
            <person name="Ji J."/>
            <person name="Jenkins J."/>
            <person name="Williams M."/>
            <person name="Shu S."/>
            <person name="Plott C."/>
            <person name="Barry K."/>
            <person name="Rajasekar S."/>
            <person name="Grimwood J."/>
            <person name="Han X."/>
            <person name="Sun S."/>
            <person name="Hou Z."/>
            <person name="He W."/>
            <person name="Dai G."/>
            <person name="Sun C."/>
            <person name="Schmutz J."/>
            <person name="Leebens-Mack J.H."/>
            <person name="Li F.W."/>
            <person name="Wang L."/>
        </authorList>
    </citation>
    <scope>NUCLEOTIDE SEQUENCE [LARGE SCALE GENOMIC DNA]</scope>
    <source>
        <strain evidence="2">cv. PW_Plant_1</strain>
    </source>
</reference>
<protein>
    <submittedName>
        <fullName evidence="1">Uncharacterized protein</fullName>
    </submittedName>
</protein>
<evidence type="ECO:0000313" key="2">
    <source>
        <dbReference type="Proteomes" id="UP001162992"/>
    </source>
</evidence>
<dbReference type="EMBL" id="CM055093">
    <property type="protein sequence ID" value="KAJ7566793.1"/>
    <property type="molecule type" value="Genomic_DNA"/>
</dbReference>
<accession>A0ACC2EK15</accession>
<keyword evidence="2" id="KW-1185">Reference proteome</keyword>
<gene>
    <name evidence="1" type="ORF">O6H91_02G118700</name>
</gene>
<organism evidence="1 2">
    <name type="scientific">Diphasiastrum complanatum</name>
    <name type="common">Issler's clubmoss</name>
    <name type="synonym">Lycopodium complanatum</name>
    <dbReference type="NCBI Taxonomy" id="34168"/>
    <lineage>
        <taxon>Eukaryota</taxon>
        <taxon>Viridiplantae</taxon>
        <taxon>Streptophyta</taxon>
        <taxon>Embryophyta</taxon>
        <taxon>Tracheophyta</taxon>
        <taxon>Lycopodiopsida</taxon>
        <taxon>Lycopodiales</taxon>
        <taxon>Lycopodiaceae</taxon>
        <taxon>Lycopodioideae</taxon>
        <taxon>Diphasiastrum</taxon>
    </lineage>
</organism>
<dbReference type="Proteomes" id="UP001162992">
    <property type="component" value="Chromosome 2"/>
</dbReference>
<name>A0ACC2EK15_DIPCM</name>